<dbReference type="EMBL" id="MPDM01000005">
    <property type="protein sequence ID" value="OKL48715.1"/>
    <property type="molecule type" value="Genomic_DNA"/>
</dbReference>
<dbReference type="GO" id="GO:0004343">
    <property type="term" value="F:glucosamine 6-phosphate N-acetyltransferase activity"/>
    <property type="evidence" value="ECO:0007669"/>
    <property type="project" value="TreeGrafter"/>
</dbReference>
<keyword evidence="2" id="KW-0808">Transferase</keyword>
<dbReference type="PROSITE" id="PS51186">
    <property type="entry name" value="GNAT"/>
    <property type="match status" value="1"/>
</dbReference>
<proteinExistence type="predicted"/>
<dbReference type="PANTHER" id="PTHR13355:SF11">
    <property type="entry name" value="GLUCOSAMINE 6-PHOSPHATE N-ACETYLTRANSFERASE"/>
    <property type="match status" value="1"/>
</dbReference>
<dbReference type="AlphaFoldDB" id="A0A1Q5PMK8"/>
<dbReference type="CDD" id="cd04301">
    <property type="entry name" value="NAT_SF"/>
    <property type="match status" value="1"/>
</dbReference>
<dbReference type="PANTHER" id="PTHR13355">
    <property type="entry name" value="GLUCOSAMINE 6-PHOSPHATE N-ACETYLTRANSFERASE"/>
    <property type="match status" value="1"/>
</dbReference>
<organism evidence="2 3">
    <name type="scientific">Boudabousia marimammalium</name>
    <dbReference type="NCBI Taxonomy" id="156892"/>
    <lineage>
        <taxon>Bacteria</taxon>
        <taxon>Bacillati</taxon>
        <taxon>Actinomycetota</taxon>
        <taxon>Actinomycetes</taxon>
        <taxon>Actinomycetales</taxon>
        <taxon>Actinomycetaceae</taxon>
        <taxon>Boudabousia</taxon>
    </lineage>
</organism>
<dbReference type="Gene3D" id="3.40.630.30">
    <property type="match status" value="1"/>
</dbReference>
<keyword evidence="3" id="KW-1185">Reference proteome</keyword>
<gene>
    <name evidence="2" type="ORF">BM477_05840</name>
</gene>
<dbReference type="Pfam" id="PF00583">
    <property type="entry name" value="Acetyltransf_1"/>
    <property type="match status" value="1"/>
</dbReference>
<dbReference type="InterPro" id="IPR039143">
    <property type="entry name" value="GNPNAT1-like"/>
</dbReference>
<accession>A0A1Q5PMK8</accession>
<evidence type="ECO:0000313" key="2">
    <source>
        <dbReference type="EMBL" id="OKL48715.1"/>
    </source>
</evidence>
<dbReference type="Proteomes" id="UP000186465">
    <property type="component" value="Unassembled WGS sequence"/>
</dbReference>
<dbReference type="RefSeq" id="WP_075361744.1">
    <property type="nucleotide sequence ID" value="NZ_MPDM01000005.1"/>
</dbReference>
<reference evidence="3" key="1">
    <citation type="submission" date="2016-11" db="EMBL/GenBank/DDBJ databases">
        <title>Actinomyces gypaetusis sp. nov. isolated from Gypaetus barbatus in Qinghai Tibet Plateau China.</title>
        <authorList>
            <person name="Meng X."/>
        </authorList>
    </citation>
    <scope>NUCLEOTIDE SEQUENCE [LARGE SCALE GENOMIC DNA]</scope>
    <source>
        <strain evidence="3">DSM 15383</strain>
    </source>
</reference>
<dbReference type="SUPFAM" id="SSF55729">
    <property type="entry name" value="Acyl-CoA N-acyltransferases (Nat)"/>
    <property type="match status" value="1"/>
</dbReference>
<name>A0A1Q5PMK8_9ACTO</name>
<feature type="domain" description="N-acetyltransferase" evidence="1">
    <location>
        <begin position="19"/>
        <end position="154"/>
    </location>
</feature>
<evidence type="ECO:0000259" key="1">
    <source>
        <dbReference type="PROSITE" id="PS51186"/>
    </source>
</evidence>
<evidence type="ECO:0000313" key="3">
    <source>
        <dbReference type="Proteomes" id="UP000186465"/>
    </source>
</evidence>
<dbReference type="STRING" id="156892.BM477_05840"/>
<sequence>MSIELVTDASPELVDAFARLIPQLSSSAQPLGYDGIDQLLDQPDVYLFIARDEPDYTTAGPEVDTTQPGQILGMLTLVTFHIPTGMRGWIEDVVVDETARGKGLGRALIEESVAFAKEIGCKTVDLTSRPSREAANRLYQSCGFEKRETNVYRH</sequence>
<comment type="caution">
    <text evidence="2">The sequence shown here is derived from an EMBL/GenBank/DDBJ whole genome shotgun (WGS) entry which is preliminary data.</text>
</comment>
<dbReference type="InterPro" id="IPR016181">
    <property type="entry name" value="Acyl_CoA_acyltransferase"/>
</dbReference>
<dbReference type="OrthoDB" id="273614at2"/>
<dbReference type="InterPro" id="IPR000182">
    <property type="entry name" value="GNAT_dom"/>
</dbReference>
<protein>
    <submittedName>
        <fullName evidence="2">GNAT family N-acetyltransferase</fullName>
    </submittedName>
</protein>